<proteinExistence type="inferred from homology"/>
<dbReference type="Pfam" id="PF00672">
    <property type="entry name" value="HAMP"/>
    <property type="match status" value="1"/>
</dbReference>
<dbReference type="PANTHER" id="PTHR43531">
    <property type="entry name" value="PROTEIN ICFG"/>
    <property type="match status" value="1"/>
</dbReference>
<dbReference type="SMART" id="SM00304">
    <property type="entry name" value="HAMP"/>
    <property type="match status" value="1"/>
</dbReference>
<protein>
    <submittedName>
        <fullName evidence="12">Methyl-accepting chemotaxis protein</fullName>
    </submittedName>
</protein>
<evidence type="ECO:0000259" key="10">
    <source>
        <dbReference type="PROSITE" id="PS50111"/>
    </source>
</evidence>
<dbReference type="GO" id="GO:0007165">
    <property type="term" value="P:signal transduction"/>
    <property type="evidence" value="ECO:0007669"/>
    <property type="project" value="UniProtKB-KW"/>
</dbReference>
<evidence type="ECO:0000256" key="4">
    <source>
        <dbReference type="ARBA" id="ARBA00022692"/>
    </source>
</evidence>
<evidence type="ECO:0000259" key="11">
    <source>
        <dbReference type="PROSITE" id="PS50885"/>
    </source>
</evidence>
<organism evidence="12 13">
    <name type="scientific">Plebeiibacterium marinum</name>
    <dbReference type="NCBI Taxonomy" id="2992111"/>
    <lineage>
        <taxon>Bacteria</taxon>
        <taxon>Pseudomonadati</taxon>
        <taxon>Bacteroidota</taxon>
        <taxon>Bacteroidia</taxon>
        <taxon>Marinilabiliales</taxon>
        <taxon>Marinilabiliaceae</taxon>
        <taxon>Plebeiibacterium</taxon>
    </lineage>
</organism>
<evidence type="ECO:0000256" key="9">
    <source>
        <dbReference type="SAM" id="Phobius"/>
    </source>
</evidence>
<keyword evidence="5 9" id="KW-1133">Transmembrane helix</keyword>
<dbReference type="InterPro" id="IPR004089">
    <property type="entry name" value="MCPsignal_dom"/>
</dbReference>
<gene>
    <name evidence="12" type="ORF">OM074_10020</name>
</gene>
<dbReference type="InterPro" id="IPR003660">
    <property type="entry name" value="HAMP_dom"/>
</dbReference>
<dbReference type="GO" id="GO:0004888">
    <property type="term" value="F:transmembrane signaling receptor activity"/>
    <property type="evidence" value="ECO:0007669"/>
    <property type="project" value="InterPro"/>
</dbReference>
<keyword evidence="13" id="KW-1185">Reference proteome</keyword>
<dbReference type="GO" id="GO:0006935">
    <property type="term" value="P:chemotaxis"/>
    <property type="evidence" value="ECO:0007669"/>
    <property type="project" value="UniProtKB-KW"/>
</dbReference>
<dbReference type="Gene3D" id="1.10.287.950">
    <property type="entry name" value="Methyl-accepting chemotaxis protein"/>
    <property type="match status" value="1"/>
</dbReference>
<dbReference type="SMART" id="SM00283">
    <property type="entry name" value="MA"/>
    <property type="match status" value="1"/>
</dbReference>
<dbReference type="Pfam" id="PF00015">
    <property type="entry name" value="MCPsignal"/>
    <property type="match status" value="1"/>
</dbReference>
<feature type="domain" description="Methyl-accepting transducer" evidence="10">
    <location>
        <begin position="294"/>
        <end position="509"/>
    </location>
</feature>
<dbReference type="InterPro" id="IPR004090">
    <property type="entry name" value="Chemotax_Me-accpt_rcpt"/>
</dbReference>
<dbReference type="EMBL" id="JAPDPI010000018">
    <property type="protein sequence ID" value="MCW3805963.1"/>
    <property type="molecule type" value="Genomic_DNA"/>
</dbReference>
<evidence type="ECO:0000256" key="5">
    <source>
        <dbReference type="ARBA" id="ARBA00022989"/>
    </source>
</evidence>
<keyword evidence="4 9" id="KW-0812">Transmembrane</keyword>
<keyword evidence="2" id="KW-1003">Cell membrane</keyword>
<evidence type="ECO:0000256" key="3">
    <source>
        <dbReference type="ARBA" id="ARBA00022500"/>
    </source>
</evidence>
<comment type="caution">
    <text evidence="12">The sequence shown here is derived from an EMBL/GenBank/DDBJ whole genome shotgun (WGS) entry which is preliminary data.</text>
</comment>
<evidence type="ECO:0000256" key="7">
    <source>
        <dbReference type="ARBA" id="ARBA00029447"/>
    </source>
</evidence>
<keyword evidence="3" id="KW-0145">Chemotaxis</keyword>
<evidence type="ECO:0000256" key="6">
    <source>
        <dbReference type="ARBA" id="ARBA00023136"/>
    </source>
</evidence>
<dbReference type="InterPro" id="IPR033480">
    <property type="entry name" value="sCache_2"/>
</dbReference>
<feature type="transmembrane region" description="Helical" evidence="9">
    <location>
        <begin position="213"/>
        <end position="235"/>
    </location>
</feature>
<feature type="domain" description="HAMP" evidence="11">
    <location>
        <begin position="237"/>
        <end position="289"/>
    </location>
</feature>
<dbReference type="PROSITE" id="PS50111">
    <property type="entry name" value="CHEMOTAXIS_TRANSDUC_2"/>
    <property type="match status" value="1"/>
</dbReference>
<name>A0AAE3MDT8_9BACT</name>
<comment type="similarity">
    <text evidence="7">Belongs to the methyl-accepting chemotaxis (MCP) protein family.</text>
</comment>
<dbReference type="PANTHER" id="PTHR43531:SF11">
    <property type="entry name" value="METHYL-ACCEPTING CHEMOTAXIS PROTEIN 3"/>
    <property type="match status" value="1"/>
</dbReference>
<evidence type="ECO:0000256" key="2">
    <source>
        <dbReference type="ARBA" id="ARBA00022475"/>
    </source>
</evidence>
<dbReference type="Proteomes" id="UP001207408">
    <property type="component" value="Unassembled WGS sequence"/>
</dbReference>
<evidence type="ECO:0000313" key="12">
    <source>
        <dbReference type="EMBL" id="MCW3805963.1"/>
    </source>
</evidence>
<dbReference type="PRINTS" id="PR00260">
    <property type="entry name" value="CHEMTRNSDUCR"/>
</dbReference>
<dbReference type="PROSITE" id="PS50885">
    <property type="entry name" value="HAMP"/>
    <property type="match status" value="1"/>
</dbReference>
<comment type="subcellular location">
    <subcellularLocation>
        <location evidence="1">Cell membrane</location>
        <topology evidence="1">Multi-pass membrane protein</topology>
    </subcellularLocation>
</comment>
<dbReference type="AlphaFoldDB" id="A0AAE3MDT8"/>
<reference evidence="12" key="1">
    <citation type="submission" date="2022-10" db="EMBL/GenBank/DDBJ databases">
        <authorList>
            <person name="Yu W.X."/>
        </authorList>
    </citation>
    <scope>NUCLEOTIDE SEQUENCE</scope>
    <source>
        <strain evidence="12">D04</strain>
    </source>
</reference>
<feature type="transmembrane region" description="Helical" evidence="9">
    <location>
        <begin position="12"/>
        <end position="38"/>
    </location>
</feature>
<dbReference type="Pfam" id="PF17200">
    <property type="entry name" value="sCache_2"/>
    <property type="match status" value="1"/>
</dbReference>
<dbReference type="InterPro" id="IPR051310">
    <property type="entry name" value="MCP_chemotaxis"/>
</dbReference>
<evidence type="ECO:0000256" key="1">
    <source>
        <dbReference type="ARBA" id="ARBA00004651"/>
    </source>
</evidence>
<accession>A0AAE3MDT8</accession>
<dbReference type="CDD" id="cd06225">
    <property type="entry name" value="HAMP"/>
    <property type="match status" value="1"/>
</dbReference>
<dbReference type="SMART" id="SM01049">
    <property type="entry name" value="Cache_2"/>
    <property type="match status" value="1"/>
</dbReference>
<evidence type="ECO:0000256" key="8">
    <source>
        <dbReference type="PROSITE-ProRule" id="PRU00284"/>
    </source>
</evidence>
<dbReference type="Gene3D" id="3.30.450.20">
    <property type="entry name" value="PAS domain"/>
    <property type="match status" value="1"/>
</dbReference>
<evidence type="ECO:0000313" key="13">
    <source>
        <dbReference type="Proteomes" id="UP001207408"/>
    </source>
</evidence>
<keyword evidence="8" id="KW-0807">Transducer</keyword>
<dbReference type="SUPFAM" id="SSF58104">
    <property type="entry name" value="Methyl-accepting chemotaxis protein (MCP) signaling domain"/>
    <property type="match status" value="1"/>
</dbReference>
<keyword evidence="6 9" id="KW-0472">Membrane</keyword>
<sequence>MGVVKMFKFRSIIGQIISVNLTMAIIMALSIVVPLGILSYKAEMKRLVALEDMLNQDYDRGIKNQVETAYSLLNEVYNKYVQGEFSEERARIIAADMVRGLTYGEAGYFWIDTSDGTNVVLLGNATEGTNRFDLQDVHGKYLIREIIKVAVAGGGYTEYWFPKKGETEALPKRSYSKYFEPFDWVLGTGNYIDDIATRINAEREIEMAELKRVMWMIILISLAVLVLAALATIWFGRSFSRPIISLSEKTQQLAAGNLGVGFDKSRDDEIGVLQASLKTTIEKLRGVIREVIDGASNVSSASGQMSKTAEFMAQGANTQSASTEEISSSVEEMVANIQSNSENAKVAEGIGVNTETNMNVLQKTMRDNLDSMKEIKAKTNIINEIATQTNLLALNAAVEAARAGEYGRGFAVVAAEVRKLSDYTQRAATDIDRLTTSSLGAAEESWENLENLLPEIQATVERVREISSSSKEQEIGAGQINNAVQELVNVTSQNAASSEELASSSEELSRQSEQLKDVITFFKLEK</sequence>
<dbReference type="GO" id="GO:0005886">
    <property type="term" value="C:plasma membrane"/>
    <property type="evidence" value="ECO:0007669"/>
    <property type="project" value="UniProtKB-SubCell"/>
</dbReference>